<dbReference type="GeneID" id="32894380"/>
<name>A0A2Z2I110_9EURY</name>
<dbReference type="PANTHER" id="PTHR32089">
    <property type="entry name" value="METHYL-ACCEPTING CHEMOTAXIS PROTEIN MCPB"/>
    <property type="match status" value="1"/>
</dbReference>
<dbReference type="InterPro" id="IPR044398">
    <property type="entry name" value="Globin-sensor_dom"/>
</dbReference>
<dbReference type="RefSeq" id="WP_086888376.1">
    <property type="nucleotide sequence ID" value="NZ_CP019893.1"/>
</dbReference>
<dbReference type="GO" id="GO:0020037">
    <property type="term" value="F:heme binding"/>
    <property type="evidence" value="ECO:0007669"/>
    <property type="project" value="InterPro"/>
</dbReference>
<dbReference type="Proteomes" id="UP000250088">
    <property type="component" value="Chromosome"/>
</dbReference>
<feature type="region of interest" description="Disordered" evidence="5">
    <location>
        <begin position="526"/>
        <end position="546"/>
    </location>
</feature>
<accession>A0A2Z2I110</accession>
<dbReference type="KEGG" id="naj:B1756_09835"/>
<dbReference type="GO" id="GO:0007165">
    <property type="term" value="P:signal transduction"/>
    <property type="evidence" value="ECO:0007669"/>
    <property type="project" value="UniProtKB-KW"/>
</dbReference>
<comment type="similarity">
    <text evidence="2">Belongs to the methyl-accepting chemotaxis (MCP) protein family.</text>
</comment>
<dbReference type="InterPro" id="IPR039379">
    <property type="entry name" value="Protoglobin_sensor_dom"/>
</dbReference>
<dbReference type="Gene3D" id="1.10.287.950">
    <property type="entry name" value="Methyl-accepting chemotaxis protein"/>
    <property type="match status" value="1"/>
</dbReference>
<evidence type="ECO:0000256" key="3">
    <source>
        <dbReference type="PROSITE-ProRule" id="PRU00284"/>
    </source>
</evidence>
<reference evidence="8" key="1">
    <citation type="submission" date="2017-02" db="EMBL/GenBank/DDBJ databases">
        <title>Natronthermophilus aegyptiacus gen. nov.,sp. nov., an aerobic, extremely halophilic alkalithermophilic archaeon isolated from the athalassohaline Wadi An Natrun, Egypt.</title>
        <authorList>
            <person name="Zhao B."/>
        </authorList>
    </citation>
    <scope>NUCLEOTIDE SEQUENCE [LARGE SCALE GENOMIC DNA]</scope>
    <source>
        <strain evidence="8">JW/NM-HA 15</strain>
    </source>
</reference>
<dbReference type="GO" id="GO:0016020">
    <property type="term" value="C:membrane"/>
    <property type="evidence" value="ECO:0007669"/>
    <property type="project" value="InterPro"/>
</dbReference>
<keyword evidence="4" id="KW-0175">Coiled coil</keyword>
<keyword evidence="1 3" id="KW-0807">Transducer</keyword>
<dbReference type="AlphaFoldDB" id="A0A2Z2I110"/>
<dbReference type="Pfam" id="PF11563">
    <property type="entry name" value="Protoglobin"/>
    <property type="match status" value="1"/>
</dbReference>
<dbReference type="OrthoDB" id="8523at2157"/>
<organism evidence="7 8">
    <name type="scientific">Natrarchaeobaculum aegyptiacum</name>
    <dbReference type="NCBI Taxonomy" id="745377"/>
    <lineage>
        <taxon>Archaea</taxon>
        <taxon>Methanobacteriati</taxon>
        <taxon>Methanobacteriota</taxon>
        <taxon>Stenosarchaea group</taxon>
        <taxon>Halobacteria</taxon>
        <taxon>Halobacteriales</taxon>
        <taxon>Natrialbaceae</taxon>
        <taxon>Natrarchaeobaculum</taxon>
    </lineage>
</organism>
<dbReference type="SUPFAM" id="SSF58104">
    <property type="entry name" value="Methyl-accepting chemotaxis protein (MCP) signaling domain"/>
    <property type="match status" value="1"/>
</dbReference>
<evidence type="ECO:0000313" key="8">
    <source>
        <dbReference type="Proteomes" id="UP000250088"/>
    </source>
</evidence>
<evidence type="ECO:0000313" key="7">
    <source>
        <dbReference type="EMBL" id="ARS89998.1"/>
    </source>
</evidence>
<dbReference type="InterPro" id="IPR009050">
    <property type="entry name" value="Globin-like_sf"/>
</dbReference>
<dbReference type="InterPro" id="IPR004089">
    <property type="entry name" value="MCPsignal_dom"/>
</dbReference>
<dbReference type="InterPro" id="IPR012292">
    <property type="entry name" value="Globin/Proto"/>
</dbReference>
<dbReference type="SMART" id="SM00283">
    <property type="entry name" value="MA"/>
    <property type="match status" value="1"/>
</dbReference>
<dbReference type="SUPFAM" id="SSF46458">
    <property type="entry name" value="Globin-like"/>
    <property type="match status" value="1"/>
</dbReference>
<dbReference type="CDD" id="cd01068">
    <property type="entry name" value="globin_sensor"/>
    <property type="match status" value="1"/>
</dbReference>
<sequence>MDPEETFGRGGLNEYVDVAQLVENVGLDDDEIAWRKEFVGFDETDAERLADLEPLLRANSDRIADDFYDNLLAHDSAREIVGRSPKGVEALKETQRDYLVSLAGGEYDRRYFEQRARIGKLHELLDMPLKHYLGQYGVYYDLLLEQLNERIQQQVVDAVEEWAAEQDDAGGLGGLASALGFGGETEQDGLEAGFEATIREAIDDGMMDVLALLRIVNLDMQVAADTYVDAYAQRLERAIERQQRLAKDVETDVQGPIGELHEASQVVAGRAEAISDHTSTQAVAVDDVAAELAEVSAAVEEIASAATEVHQESTRTERLAAAGVDSADETVSELAAIEAATDRAAEAAARLEARTDEIDAALERLEDVTERTSILAKNAKIEASRSTGEGAGPMAVIADEVESFAAQTRTDVEAIEAAVTAVREEADEAAAATEDAAERVDQGTDRVRETIGSLETIHEAASETAASVEDVATATDQQARNVERAANTVDEIADTADRVAAAAESVAAASQEQTASLAAVDETVSRLTDDEDVSAMYAGPVENLER</sequence>
<proteinExistence type="inferred from homology"/>
<dbReference type="EMBL" id="CP019893">
    <property type="protein sequence ID" value="ARS89998.1"/>
    <property type="molecule type" value="Genomic_DNA"/>
</dbReference>
<evidence type="ECO:0000259" key="6">
    <source>
        <dbReference type="PROSITE" id="PS50111"/>
    </source>
</evidence>
<dbReference type="PANTHER" id="PTHR32089:SF112">
    <property type="entry name" value="LYSOZYME-LIKE PROTEIN-RELATED"/>
    <property type="match status" value="1"/>
</dbReference>
<evidence type="ECO:0000256" key="2">
    <source>
        <dbReference type="ARBA" id="ARBA00029447"/>
    </source>
</evidence>
<evidence type="ECO:0000256" key="5">
    <source>
        <dbReference type="SAM" id="MobiDB-lite"/>
    </source>
</evidence>
<dbReference type="GO" id="GO:0019825">
    <property type="term" value="F:oxygen binding"/>
    <property type="evidence" value="ECO:0007669"/>
    <property type="project" value="InterPro"/>
</dbReference>
<evidence type="ECO:0000256" key="1">
    <source>
        <dbReference type="ARBA" id="ARBA00023224"/>
    </source>
</evidence>
<keyword evidence="8" id="KW-1185">Reference proteome</keyword>
<dbReference type="Pfam" id="PF00015">
    <property type="entry name" value="MCPsignal"/>
    <property type="match status" value="1"/>
</dbReference>
<evidence type="ECO:0000256" key="4">
    <source>
        <dbReference type="SAM" id="Coils"/>
    </source>
</evidence>
<protein>
    <submittedName>
        <fullName evidence="7">Chemotaxis protein</fullName>
    </submittedName>
</protein>
<feature type="domain" description="Methyl-accepting transducer" evidence="6">
    <location>
        <begin position="256"/>
        <end position="493"/>
    </location>
</feature>
<dbReference type="PROSITE" id="PS50111">
    <property type="entry name" value="CHEMOTAXIS_TRANSDUC_2"/>
    <property type="match status" value="1"/>
</dbReference>
<dbReference type="Gene3D" id="1.10.490.10">
    <property type="entry name" value="Globins"/>
    <property type="match status" value="1"/>
</dbReference>
<feature type="coiled-coil region" evidence="4">
    <location>
        <begin position="334"/>
        <end position="371"/>
    </location>
</feature>
<gene>
    <name evidence="7" type="ORF">B1756_09835</name>
</gene>